<dbReference type="TAIR" id="AT3G52526"/>
<sequence length="114" mass="13219">MFILELGKLKKSSFVFRTFPVLTYWHKLGMNYNFIRPDLLVGIILIGFFLIILLKLLNLLELCSFYILCLFTALGLKTIFCLYCGDTQYMLRNVVILSIFAVKALVMQALFSDF</sequence>
<keyword evidence="4" id="KW-1185">Reference proteome</keyword>
<keyword evidence="1" id="KW-0472">Membrane</keyword>
<dbReference type="EMBL" id="CP002686">
    <property type="protein sequence ID" value="ANM65415.1"/>
    <property type="molecule type" value="Genomic_DNA"/>
</dbReference>
<evidence type="ECO:0000313" key="2">
    <source>
        <dbReference type="Araport" id="AT3G52526"/>
    </source>
</evidence>
<evidence type="ECO:0000256" key="1">
    <source>
        <dbReference type="SAM" id="Phobius"/>
    </source>
</evidence>
<keyword evidence="1" id="KW-1133">Transmembrane helix</keyword>
<organism evidence="3 4">
    <name type="scientific">Arabidopsis thaliana</name>
    <name type="common">Mouse-ear cress</name>
    <dbReference type="NCBI Taxonomy" id="3702"/>
    <lineage>
        <taxon>Eukaryota</taxon>
        <taxon>Viridiplantae</taxon>
        <taxon>Streptophyta</taxon>
        <taxon>Embryophyta</taxon>
        <taxon>Tracheophyta</taxon>
        <taxon>Spermatophyta</taxon>
        <taxon>Magnoliopsida</taxon>
        <taxon>eudicotyledons</taxon>
        <taxon>Gunneridae</taxon>
        <taxon>Pentapetalae</taxon>
        <taxon>rosids</taxon>
        <taxon>malvids</taxon>
        <taxon>Brassicales</taxon>
        <taxon>Brassicaceae</taxon>
        <taxon>Camelineae</taxon>
        <taxon>Arabidopsis</taxon>
    </lineage>
</organism>
<dbReference type="STRING" id="3702.A0A1I9LS57"/>
<reference evidence="3 4" key="1">
    <citation type="journal article" date="2000" name="Nature">
        <title>Sequence and analysis of chromosome 3 of the plant Arabidopsis thaliana.</title>
        <authorList>
            <consortium name="European Union Chromosome 3 Arabidopsis Sequencing Consortium"/>
            <consortium name="Institute for Genomic Research"/>
            <consortium name="Kazusa DNA Research Institute"/>
            <person name="Salanoubat M."/>
            <person name="Lemcke K."/>
            <person name="Rieger M."/>
            <person name="Ansorge W."/>
            <person name="Unseld M."/>
            <person name="Fartmann B."/>
            <person name="Valle G."/>
            <person name="Blocker H."/>
            <person name="Perez-Alonso M."/>
            <person name="Obermaier B."/>
            <person name="Delseny M."/>
            <person name="Boutry M."/>
            <person name="Grivell L.A."/>
            <person name="Mache R."/>
            <person name="Puigdomenech P."/>
            <person name="De Simone V."/>
            <person name="Choisne N."/>
            <person name="Artiguenave F."/>
            <person name="Robert C."/>
            <person name="Brottier P."/>
            <person name="Wincker P."/>
            <person name="Cattolico L."/>
            <person name="Weissenbach J."/>
            <person name="Saurin W."/>
            <person name="Quetier F."/>
            <person name="Schafer M."/>
            <person name="Muller-Auer S."/>
            <person name="Gabel C."/>
            <person name="Fuchs M."/>
            <person name="Benes V."/>
            <person name="Wurmbach E."/>
            <person name="Drzonek H."/>
            <person name="Erfle H."/>
            <person name="Jordan N."/>
            <person name="Bangert S."/>
            <person name="Wiedelmann R."/>
            <person name="Kranz H."/>
            <person name="Voss H."/>
            <person name="Holland R."/>
            <person name="Brandt P."/>
            <person name="Nyakatura G."/>
            <person name="Vezzi A."/>
            <person name="D'Angelo M."/>
            <person name="Pallavicini A."/>
            <person name="Toppo S."/>
            <person name="Simionati B."/>
            <person name="Conrad A."/>
            <person name="Hornischer K."/>
            <person name="Kauer G."/>
            <person name="Lohnert T.H."/>
            <person name="Nordsiek G."/>
            <person name="Reichelt J."/>
            <person name="Scharfe M."/>
            <person name="Schon O."/>
            <person name="Bargues M."/>
            <person name="Terol J."/>
            <person name="Climent J."/>
            <person name="Navarro P."/>
            <person name="Collado C."/>
            <person name="Perez-Perez A."/>
            <person name="Ottenwalder B."/>
            <person name="Duchemin D."/>
            <person name="Cooke R."/>
            <person name="Laudie M."/>
            <person name="Berger-Llauro C."/>
            <person name="Purnelle B."/>
            <person name="Masuy D."/>
            <person name="de Haan M."/>
            <person name="Maarse A.C."/>
            <person name="Alcaraz J.P."/>
            <person name="Cottet A."/>
            <person name="Casacuberta E."/>
            <person name="Monfort A."/>
            <person name="Argiriou A."/>
            <person name="flores M."/>
            <person name="Liguori R."/>
            <person name="Vitale D."/>
            <person name="Mannhaupt G."/>
            <person name="Haase D."/>
            <person name="Schoof H."/>
            <person name="Rudd S."/>
            <person name="Zaccaria P."/>
            <person name="Mewes H.W."/>
            <person name="Mayer K.F."/>
            <person name="Kaul S."/>
            <person name="Town C.D."/>
            <person name="Koo H.L."/>
            <person name="Tallon L.J."/>
            <person name="Jenkins J."/>
            <person name="Rooney T."/>
            <person name="Rizzo M."/>
            <person name="Walts A."/>
            <person name="Utterback T."/>
            <person name="Fujii C.Y."/>
            <person name="Shea T.P."/>
            <person name="Creasy T.H."/>
            <person name="Haas B."/>
            <person name="Maiti R."/>
            <person name="Wu D."/>
            <person name="Peterson J."/>
            <person name="Van Aken S."/>
            <person name="Pai G."/>
            <person name="Militscher J."/>
            <person name="Sellers P."/>
            <person name="Gill J.E."/>
            <person name="Feldblyum T.V."/>
            <person name="Preuss D."/>
            <person name="Lin X."/>
            <person name="Nierman W.C."/>
            <person name="Salzberg S.L."/>
            <person name="White O."/>
            <person name="Venter J.C."/>
            <person name="Fraser C.M."/>
            <person name="Kaneko T."/>
            <person name="Nakamura Y."/>
            <person name="Sato S."/>
            <person name="Kato T."/>
            <person name="Asamizu E."/>
            <person name="Sasamoto S."/>
            <person name="Kimura T."/>
            <person name="Idesawa K."/>
            <person name="Kawashima K."/>
            <person name="Kishida Y."/>
            <person name="Kiyokawa C."/>
            <person name="Kohara M."/>
            <person name="Matsumoto M."/>
            <person name="Matsuno A."/>
            <person name="Muraki A."/>
            <person name="Nakayama S."/>
            <person name="Nakazaki N."/>
            <person name="Shinpo S."/>
            <person name="Takeuchi C."/>
            <person name="Wada T."/>
            <person name="Watanabe A."/>
            <person name="Yamada M."/>
            <person name="Yasuda M."/>
            <person name="Tabata S."/>
        </authorList>
    </citation>
    <scope>NUCLEOTIDE SEQUENCE [LARGE SCALE GENOMIC DNA]</scope>
    <source>
        <strain evidence="4">cv. Columbia</strain>
    </source>
</reference>
<feature type="transmembrane region" description="Helical" evidence="1">
    <location>
        <begin position="39"/>
        <end position="59"/>
    </location>
</feature>
<dbReference type="RefSeq" id="NP_001327385.1">
    <property type="nucleotide sequence ID" value="NM_001339578.1"/>
</dbReference>
<name>A0A1I9LS57_ARATH</name>
<dbReference type="Araport" id="AT3G52526"/>
<dbReference type="AlphaFoldDB" id="A0A1I9LS57"/>
<gene>
    <name evidence="2 3" type="ordered locus">At3g52526</name>
</gene>
<dbReference type="GeneID" id="28719400"/>
<dbReference type="InParanoid" id="A0A1I9LS57"/>
<dbReference type="Proteomes" id="UP000006548">
    <property type="component" value="Chromosome 3"/>
</dbReference>
<keyword evidence="1" id="KW-0812">Transmembrane</keyword>
<protein>
    <submittedName>
        <fullName evidence="3">Phosphoglucan phosphatase</fullName>
    </submittedName>
</protein>
<evidence type="ECO:0000313" key="4">
    <source>
        <dbReference type="Proteomes" id="UP000006548"/>
    </source>
</evidence>
<proteinExistence type="predicted"/>
<reference evidence="4" key="2">
    <citation type="journal article" date="2017" name="Plant J.">
        <title>Araport11: a complete reannotation of the Arabidopsis thaliana reference genome.</title>
        <authorList>
            <person name="Cheng C.Y."/>
            <person name="Krishnakumar V."/>
            <person name="Chan A.P."/>
            <person name="Thibaud-Nissen F."/>
            <person name="Schobel S."/>
            <person name="Town C.D."/>
        </authorList>
    </citation>
    <scope>GENOME REANNOTATION</scope>
    <source>
        <strain evidence="4">cv. Columbia</strain>
    </source>
</reference>
<dbReference type="ExpressionAtlas" id="A0A1I9LS57">
    <property type="expression patterns" value="baseline and differential"/>
</dbReference>
<feature type="transmembrane region" description="Helical" evidence="1">
    <location>
        <begin position="65"/>
        <end position="84"/>
    </location>
</feature>
<feature type="transmembrane region" description="Helical" evidence="1">
    <location>
        <begin position="91"/>
        <end position="111"/>
    </location>
</feature>
<evidence type="ECO:0000313" key="3">
    <source>
        <dbReference type="EMBL" id="ANM65415.1"/>
    </source>
</evidence>
<accession>A0A1I9LS57</accession>